<name>A0ABQ6NMH9_9BACL</name>
<dbReference type="Proteomes" id="UP001285921">
    <property type="component" value="Unassembled WGS sequence"/>
</dbReference>
<keyword evidence="2" id="KW-1185">Reference proteome</keyword>
<dbReference type="InterPro" id="IPR027417">
    <property type="entry name" value="P-loop_NTPase"/>
</dbReference>
<sequence length="167" mass="19738">MNKIFIVGIVASGKTTLAKQLSEQLRIPWYELDAIVHHRIESGRTKRTAEEQLEIIMDIDRNGSWILEGTDRDSYQFLYQMAEKIIFVDTPLKVRRWRIVSRFLKQKLGLEPCHYKPDLHMLRMMFKWTNDFERNKTAFEAKLQEHGDKVVRCSETKKKRPNGFAAP</sequence>
<dbReference type="SUPFAM" id="SSF52540">
    <property type="entry name" value="P-loop containing nucleoside triphosphate hydrolases"/>
    <property type="match status" value="1"/>
</dbReference>
<reference evidence="1 2" key="1">
    <citation type="submission" date="2023-05" db="EMBL/GenBank/DDBJ databases">
        <title>Draft genome of Paenibacillus sp. CCS26.</title>
        <authorList>
            <person name="Akita H."/>
            <person name="Shinto Y."/>
            <person name="Kimura Z."/>
        </authorList>
    </citation>
    <scope>NUCLEOTIDE SEQUENCE [LARGE SCALE GENOMIC DNA]</scope>
    <source>
        <strain evidence="1 2">CCS26</strain>
    </source>
</reference>
<dbReference type="RefSeq" id="WP_248756314.1">
    <property type="nucleotide sequence ID" value="NZ_BTCL01000011.1"/>
</dbReference>
<comment type="caution">
    <text evidence="1">The sequence shown here is derived from an EMBL/GenBank/DDBJ whole genome shotgun (WGS) entry which is preliminary data.</text>
</comment>
<proteinExistence type="predicted"/>
<organism evidence="1 2">
    <name type="scientific">Paenibacillus glycanilyticus</name>
    <dbReference type="NCBI Taxonomy" id="126569"/>
    <lineage>
        <taxon>Bacteria</taxon>
        <taxon>Bacillati</taxon>
        <taxon>Bacillota</taxon>
        <taxon>Bacilli</taxon>
        <taxon>Bacillales</taxon>
        <taxon>Paenibacillaceae</taxon>
        <taxon>Paenibacillus</taxon>
    </lineage>
</organism>
<dbReference type="EMBL" id="BTCL01000011">
    <property type="protein sequence ID" value="GMK46288.1"/>
    <property type="molecule type" value="Genomic_DNA"/>
</dbReference>
<dbReference type="Gene3D" id="3.40.50.300">
    <property type="entry name" value="P-loop containing nucleotide triphosphate hydrolases"/>
    <property type="match status" value="1"/>
</dbReference>
<accession>A0ABQ6NMH9</accession>
<dbReference type="InterPro" id="IPR052922">
    <property type="entry name" value="Cytidylate_Kinase-2"/>
</dbReference>
<protein>
    <submittedName>
        <fullName evidence="1">DNA topology modulation protein</fullName>
    </submittedName>
</protein>
<evidence type="ECO:0000313" key="1">
    <source>
        <dbReference type="EMBL" id="GMK46288.1"/>
    </source>
</evidence>
<dbReference type="PANTHER" id="PTHR37816:SF2">
    <property type="entry name" value="DNA TOPOLOGY MODULATION PROTEIN FLAR-RELATED PROTEIN"/>
    <property type="match status" value="1"/>
</dbReference>
<dbReference type="PANTHER" id="PTHR37816">
    <property type="entry name" value="YALI0E33011P"/>
    <property type="match status" value="1"/>
</dbReference>
<evidence type="ECO:0000313" key="2">
    <source>
        <dbReference type="Proteomes" id="UP001285921"/>
    </source>
</evidence>
<gene>
    <name evidence="1" type="ORF">PghCCS26_34170</name>
</gene>